<dbReference type="Gene3D" id="1.10.238.10">
    <property type="entry name" value="EF-hand"/>
    <property type="match status" value="1"/>
</dbReference>
<name>A0A7S4E8A8_9STRA</name>
<dbReference type="InterPro" id="IPR018247">
    <property type="entry name" value="EF_Hand_1_Ca_BS"/>
</dbReference>
<dbReference type="EMBL" id="HBIW01013157">
    <property type="protein sequence ID" value="CAE0695865.1"/>
    <property type="molecule type" value="Transcribed_RNA"/>
</dbReference>
<dbReference type="SMART" id="SM00054">
    <property type="entry name" value="EFh"/>
    <property type="match status" value="2"/>
</dbReference>
<gene>
    <name evidence="4" type="ORF">PCAL00307_LOCUS11301</name>
    <name evidence="5" type="ORF">PECAL_2P21800</name>
</gene>
<evidence type="ECO:0000313" key="4">
    <source>
        <dbReference type="EMBL" id="CAE0695865.1"/>
    </source>
</evidence>
<evidence type="ECO:0000313" key="5">
    <source>
        <dbReference type="EMBL" id="CAH0369073.1"/>
    </source>
</evidence>
<keyword evidence="1" id="KW-0106">Calcium</keyword>
<feature type="region of interest" description="Disordered" evidence="2">
    <location>
        <begin position="458"/>
        <end position="481"/>
    </location>
</feature>
<feature type="domain" description="EF-hand" evidence="3">
    <location>
        <begin position="79"/>
        <end position="114"/>
    </location>
</feature>
<dbReference type="InterPro" id="IPR002048">
    <property type="entry name" value="EF_hand_dom"/>
</dbReference>
<dbReference type="InterPro" id="IPR011992">
    <property type="entry name" value="EF-hand-dom_pair"/>
</dbReference>
<dbReference type="SUPFAM" id="SSF47473">
    <property type="entry name" value="EF-hand"/>
    <property type="match status" value="1"/>
</dbReference>
<dbReference type="PROSITE" id="PS50222">
    <property type="entry name" value="EF_HAND_2"/>
    <property type="match status" value="2"/>
</dbReference>
<evidence type="ECO:0000256" key="1">
    <source>
        <dbReference type="ARBA" id="ARBA00022837"/>
    </source>
</evidence>
<dbReference type="Proteomes" id="UP000789595">
    <property type="component" value="Unassembled WGS sequence"/>
</dbReference>
<reference evidence="5" key="2">
    <citation type="submission" date="2021-11" db="EMBL/GenBank/DDBJ databases">
        <authorList>
            <consortium name="Genoscope - CEA"/>
            <person name="William W."/>
        </authorList>
    </citation>
    <scope>NUCLEOTIDE SEQUENCE</scope>
</reference>
<protein>
    <recommendedName>
        <fullName evidence="3">EF-hand domain-containing protein</fullName>
    </recommendedName>
</protein>
<dbReference type="OrthoDB" id="192511at2759"/>
<evidence type="ECO:0000259" key="3">
    <source>
        <dbReference type="PROSITE" id="PS50222"/>
    </source>
</evidence>
<organism evidence="4">
    <name type="scientific">Pelagomonas calceolata</name>
    <dbReference type="NCBI Taxonomy" id="35677"/>
    <lineage>
        <taxon>Eukaryota</taxon>
        <taxon>Sar</taxon>
        <taxon>Stramenopiles</taxon>
        <taxon>Ochrophyta</taxon>
        <taxon>Pelagophyceae</taxon>
        <taxon>Pelagomonadales</taxon>
        <taxon>Pelagomonadaceae</taxon>
        <taxon>Pelagomonas</taxon>
    </lineage>
</organism>
<sequence>MSYHHLDDASALSTRGSLILPNINERRAMLDSPRWALTRRKLARGAFVIDQKELRQLATGADLDPKAFAKQMRSLNVKLNAKELGMLFCAFDNDGDGTVAAKEFAKHLSDVKTEEKTKRERLAREDNSYFLERKLEREAAVVAKHRKQAQVAVAATWSDEDRDRGLRKLEAAAGAWAPPPKGPALTPFSEGGPLTPSSFWQQLRVVFNVQLDPSELAAVMAFFANEDGLVDGGEFASRFFRLSAELRSARFDEERRSREQRQRRQRDVEEAIHERFFARDEEALLEDYTEDDEASALGKLAKIARGALRGAAAPDLNPFKKGSNMDATTLKHFLKVCLRITLTPAELAALMGVLDRHGDGLVDGAEFLTCFHKIVRIEHRRRREEEGMARQRKQESEERLLRRIRDKAEKVNAINVSWPSIEEVEEYATRSAVCKVSSDVAGFLDELDAEWPEDSVKRKRKTVRRKRRTRGTVREQRSTQS</sequence>
<dbReference type="EMBL" id="CAKKNE010000002">
    <property type="protein sequence ID" value="CAH0369073.1"/>
    <property type="molecule type" value="Genomic_DNA"/>
</dbReference>
<dbReference type="GO" id="GO:0005509">
    <property type="term" value="F:calcium ion binding"/>
    <property type="evidence" value="ECO:0007669"/>
    <property type="project" value="InterPro"/>
</dbReference>
<dbReference type="Pfam" id="PF13833">
    <property type="entry name" value="EF-hand_8"/>
    <property type="match status" value="2"/>
</dbReference>
<evidence type="ECO:0000256" key="2">
    <source>
        <dbReference type="SAM" id="MobiDB-lite"/>
    </source>
</evidence>
<reference evidence="4" key="1">
    <citation type="submission" date="2021-01" db="EMBL/GenBank/DDBJ databases">
        <authorList>
            <person name="Corre E."/>
            <person name="Pelletier E."/>
            <person name="Niang G."/>
            <person name="Scheremetjew M."/>
            <person name="Finn R."/>
            <person name="Kale V."/>
            <person name="Holt S."/>
            <person name="Cochrane G."/>
            <person name="Meng A."/>
            <person name="Brown T."/>
            <person name="Cohen L."/>
        </authorList>
    </citation>
    <scope>NUCLEOTIDE SEQUENCE</scope>
    <source>
        <strain evidence="4">CCMP1756</strain>
    </source>
</reference>
<evidence type="ECO:0000313" key="6">
    <source>
        <dbReference type="Proteomes" id="UP000789595"/>
    </source>
</evidence>
<feature type="compositionally biased region" description="Basic and acidic residues" evidence="2">
    <location>
        <begin position="472"/>
        <end position="481"/>
    </location>
</feature>
<keyword evidence="6" id="KW-1185">Reference proteome</keyword>
<dbReference type="AlphaFoldDB" id="A0A7S4E8A8"/>
<dbReference type="PROSITE" id="PS00018">
    <property type="entry name" value="EF_HAND_1"/>
    <property type="match status" value="1"/>
</dbReference>
<proteinExistence type="predicted"/>
<accession>A0A7S4E8A8</accession>
<feature type="domain" description="EF-hand" evidence="3">
    <location>
        <begin position="342"/>
        <end position="377"/>
    </location>
</feature>
<feature type="compositionally biased region" description="Basic residues" evidence="2">
    <location>
        <begin position="458"/>
        <end position="471"/>
    </location>
</feature>